<dbReference type="AlphaFoldDB" id="A0A7S4QFJ3"/>
<keyword evidence="1" id="KW-1133">Transmembrane helix</keyword>
<feature type="transmembrane region" description="Helical" evidence="1">
    <location>
        <begin position="47"/>
        <end position="67"/>
    </location>
</feature>
<evidence type="ECO:0000313" key="2">
    <source>
        <dbReference type="EMBL" id="CAE4582141.1"/>
    </source>
</evidence>
<gene>
    <name evidence="2" type="ORF">AMON00008_LOCUS19674</name>
</gene>
<reference evidence="2" key="1">
    <citation type="submission" date="2021-01" db="EMBL/GenBank/DDBJ databases">
        <authorList>
            <person name="Corre E."/>
            <person name="Pelletier E."/>
            <person name="Niang G."/>
            <person name="Scheremetjew M."/>
            <person name="Finn R."/>
            <person name="Kale V."/>
            <person name="Holt S."/>
            <person name="Cochrane G."/>
            <person name="Meng A."/>
            <person name="Brown T."/>
            <person name="Cohen L."/>
        </authorList>
    </citation>
    <scope>NUCLEOTIDE SEQUENCE</scope>
    <source>
        <strain evidence="2">CCMP3105</strain>
    </source>
</reference>
<proteinExistence type="predicted"/>
<name>A0A7S4QFJ3_9DINO</name>
<keyword evidence="1" id="KW-0812">Transmembrane</keyword>
<evidence type="ECO:0000256" key="1">
    <source>
        <dbReference type="SAM" id="Phobius"/>
    </source>
</evidence>
<protein>
    <submittedName>
        <fullName evidence="2">Uncharacterized protein</fullName>
    </submittedName>
</protein>
<sequence length="322" mass="35913">MFSEGKPRECCCGCQAGDTRADYKPLMMRQLHRPGNRGPCGIQISRCTYFCVVLAALTVVGLVHALIVRATLDVRCVKTADIDRMMPESPSLLSAPWRGVIWMDQGGSYGSSDLSEGSGSLAMSFGDAIVDDERRTARVSNTGASWSVENNPSGYLRYFSTAVLRYSYFFEFSEDYRSAQIYPSVQPLDGWLGTWYVPKALMSFTMEVRNTSRSRCPPPDSASKEEITRCAMFDRITTYFDLFPPVSRWLGTFHYPAFEIVDPSGQRQPSYKAYDRFAATTANPSPFFAWLFLGIDLQSSGCNRSATVLLARDEFQTVSGAL</sequence>
<accession>A0A7S4QFJ3</accession>
<keyword evidence="1" id="KW-0472">Membrane</keyword>
<organism evidence="2">
    <name type="scientific">Alexandrium monilatum</name>
    <dbReference type="NCBI Taxonomy" id="311494"/>
    <lineage>
        <taxon>Eukaryota</taxon>
        <taxon>Sar</taxon>
        <taxon>Alveolata</taxon>
        <taxon>Dinophyceae</taxon>
        <taxon>Gonyaulacales</taxon>
        <taxon>Pyrocystaceae</taxon>
        <taxon>Alexandrium</taxon>
    </lineage>
</organism>
<dbReference type="EMBL" id="HBNR01028895">
    <property type="protein sequence ID" value="CAE4582141.1"/>
    <property type="molecule type" value="Transcribed_RNA"/>
</dbReference>